<dbReference type="FunFam" id="1.20.1250.20:FF:000011">
    <property type="entry name" value="MFS multidrug transporter, putative"/>
    <property type="match status" value="1"/>
</dbReference>
<evidence type="ECO:0000256" key="2">
    <source>
        <dbReference type="ARBA" id="ARBA00022692"/>
    </source>
</evidence>
<reference evidence="8" key="1">
    <citation type="submission" date="2016-05" db="EMBL/GenBank/DDBJ databases">
        <title>Comparative genomics of biotechnologically important yeasts.</title>
        <authorList>
            <consortium name="DOE Joint Genome Institute"/>
            <person name="Riley R."/>
            <person name="Haridas S."/>
            <person name="Wolfe K.H."/>
            <person name="Lopes M.R."/>
            <person name="Hittinger C.T."/>
            <person name="Goker M."/>
            <person name="Salamov A."/>
            <person name="Wisecaver J."/>
            <person name="Long T.M."/>
            <person name="Aerts A.L."/>
            <person name="Barry K."/>
            <person name="Choi C."/>
            <person name="Clum A."/>
            <person name="Coughlan A.Y."/>
            <person name="Deshpande S."/>
            <person name="Douglass A.P."/>
            <person name="Hanson S.J."/>
            <person name="Klenk H.-P."/>
            <person name="Labutti K."/>
            <person name="Lapidus A."/>
            <person name="Lindquist E."/>
            <person name="Lipzen A."/>
            <person name="Meier-Kolthoff J.P."/>
            <person name="Ohm R.A."/>
            <person name="Otillar R.P."/>
            <person name="Pangilinan J."/>
            <person name="Peng Y."/>
            <person name="Rokas A."/>
            <person name="Rosa C.A."/>
            <person name="Scheuner C."/>
            <person name="Sibirny A.A."/>
            <person name="Slot J.C."/>
            <person name="Stielow J.B."/>
            <person name="Sun H."/>
            <person name="Kurtzman C.P."/>
            <person name="Blackwell M."/>
            <person name="Grigoriev I.V."/>
            <person name="Jeffries T.W."/>
        </authorList>
    </citation>
    <scope>NUCLEOTIDE SEQUENCE [LARGE SCALE GENOMIC DNA]</scope>
    <source>
        <strain evidence="8">DSM 1968</strain>
    </source>
</reference>
<feature type="transmembrane region" description="Helical" evidence="5">
    <location>
        <begin position="490"/>
        <end position="516"/>
    </location>
</feature>
<keyword evidence="8" id="KW-1185">Reference proteome</keyword>
<dbReference type="GO" id="GO:0042908">
    <property type="term" value="P:xenobiotic transport"/>
    <property type="evidence" value="ECO:0007669"/>
    <property type="project" value="UniProtKB-ARBA"/>
</dbReference>
<dbReference type="AlphaFoldDB" id="A0A1D2VE15"/>
<feature type="transmembrane region" description="Helical" evidence="5">
    <location>
        <begin position="555"/>
        <end position="578"/>
    </location>
</feature>
<dbReference type="GO" id="GO:0005886">
    <property type="term" value="C:plasma membrane"/>
    <property type="evidence" value="ECO:0007669"/>
    <property type="project" value="UniProtKB-ARBA"/>
</dbReference>
<dbReference type="InterPro" id="IPR020846">
    <property type="entry name" value="MFS_dom"/>
</dbReference>
<dbReference type="Pfam" id="PF07690">
    <property type="entry name" value="MFS_1"/>
    <property type="match status" value="1"/>
</dbReference>
<dbReference type="GO" id="GO:0140115">
    <property type="term" value="P:export across plasma membrane"/>
    <property type="evidence" value="ECO:0007669"/>
    <property type="project" value="UniProtKB-ARBA"/>
</dbReference>
<evidence type="ECO:0000313" key="7">
    <source>
        <dbReference type="EMBL" id="ODV59891.1"/>
    </source>
</evidence>
<dbReference type="InterPro" id="IPR005829">
    <property type="entry name" value="Sugar_transporter_CS"/>
</dbReference>
<evidence type="ECO:0000313" key="8">
    <source>
        <dbReference type="Proteomes" id="UP000095038"/>
    </source>
</evidence>
<feature type="domain" description="Major facilitator superfamily (MFS) profile" evidence="6">
    <location>
        <begin position="151"/>
        <end position="584"/>
    </location>
</feature>
<dbReference type="SUPFAM" id="SSF103473">
    <property type="entry name" value="MFS general substrate transporter"/>
    <property type="match status" value="1"/>
</dbReference>
<keyword evidence="3 5" id="KW-1133">Transmembrane helix</keyword>
<feature type="transmembrane region" description="Helical" evidence="5">
    <location>
        <begin position="189"/>
        <end position="206"/>
    </location>
</feature>
<organism evidence="7 8">
    <name type="scientific">Ascoidea rubescens DSM 1968</name>
    <dbReference type="NCBI Taxonomy" id="1344418"/>
    <lineage>
        <taxon>Eukaryota</taxon>
        <taxon>Fungi</taxon>
        <taxon>Dikarya</taxon>
        <taxon>Ascomycota</taxon>
        <taxon>Saccharomycotina</taxon>
        <taxon>Saccharomycetes</taxon>
        <taxon>Ascoideaceae</taxon>
        <taxon>Ascoidea</taxon>
    </lineage>
</organism>
<feature type="transmembrane region" description="Helical" evidence="5">
    <location>
        <begin position="523"/>
        <end position="549"/>
    </location>
</feature>
<dbReference type="InterPro" id="IPR011701">
    <property type="entry name" value="MFS"/>
</dbReference>
<dbReference type="EMBL" id="KV454484">
    <property type="protein sequence ID" value="ODV59891.1"/>
    <property type="molecule type" value="Genomic_DNA"/>
</dbReference>
<name>A0A1D2VE15_9ASCO</name>
<dbReference type="STRING" id="1344418.A0A1D2VE15"/>
<keyword evidence="4 5" id="KW-0472">Membrane</keyword>
<dbReference type="OrthoDB" id="3936150at2759"/>
<dbReference type="RefSeq" id="XP_020046198.1">
    <property type="nucleotide sequence ID" value="XM_020193636.1"/>
</dbReference>
<dbReference type="Gene3D" id="1.20.1250.20">
    <property type="entry name" value="MFS general substrate transporter like domains"/>
    <property type="match status" value="1"/>
</dbReference>
<accession>A0A1D2VE15</accession>
<evidence type="ECO:0000256" key="3">
    <source>
        <dbReference type="ARBA" id="ARBA00022989"/>
    </source>
</evidence>
<dbReference type="InterPro" id="IPR036259">
    <property type="entry name" value="MFS_trans_sf"/>
</dbReference>
<dbReference type="PANTHER" id="PTHR23502:SF60">
    <property type="entry name" value="MAJOR FACILITATOR SUPERFAMILY (MFS) PROFILE DOMAIN-CONTAINING PROTEIN-RELATED"/>
    <property type="match status" value="1"/>
</dbReference>
<feature type="transmembrane region" description="Helical" evidence="5">
    <location>
        <begin position="151"/>
        <end position="177"/>
    </location>
</feature>
<gene>
    <name evidence="7" type="ORF">ASCRUDRAFT_76828</name>
</gene>
<dbReference type="Proteomes" id="UP000095038">
    <property type="component" value="Unassembled WGS sequence"/>
</dbReference>
<protein>
    <submittedName>
        <fullName evidence="7">MFS general substrate transporter</fullName>
    </submittedName>
</protein>
<feature type="transmembrane region" description="Helical" evidence="5">
    <location>
        <begin position="218"/>
        <end position="237"/>
    </location>
</feature>
<dbReference type="GO" id="GO:0022857">
    <property type="term" value="F:transmembrane transporter activity"/>
    <property type="evidence" value="ECO:0007669"/>
    <property type="project" value="InterPro"/>
</dbReference>
<evidence type="ECO:0000259" key="6">
    <source>
        <dbReference type="PROSITE" id="PS50850"/>
    </source>
</evidence>
<feature type="transmembrane region" description="Helical" evidence="5">
    <location>
        <begin position="380"/>
        <end position="402"/>
    </location>
</feature>
<dbReference type="GeneID" id="30967272"/>
<proteinExistence type="predicted"/>
<dbReference type="PROSITE" id="PS50850">
    <property type="entry name" value="MFS"/>
    <property type="match status" value="1"/>
</dbReference>
<feature type="transmembrane region" description="Helical" evidence="5">
    <location>
        <begin position="422"/>
        <end position="441"/>
    </location>
</feature>
<dbReference type="PROSITE" id="PS00216">
    <property type="entry name" value="SUGAR_TRANSPORT_1"/>
    <property type="match status" value="1"/>
</dbReference>
<feature type="transmembrane region" description="Helical" evidence="5">
    <location>
        <begin position="277"/>
        <end position="298"/>
    </location>
</feature>
<comment type="subcellular location">
    <subcellularLocation>
        <location evidence="1">Membrane</location>
        <topology evidence="1">Multi-pass membrane protein</topology>
    </subcellularLocation>
</comment>
<feature type="transmembrane region" description="Helical" evidence="5">
    <location>
        <begin position="466"/>
        <end position="484"/>
    </location>
</feature>
<keyword evidence="2 5" id="KW-0812">Transmembrane</keyword>
<feature type="transmembrane region" description="Helical" evidence="5">
    <location>
        <begin position="304"/>
        <end position="326"/>
    </location>
</feature>
<dbReference type="InParanoid" id="A0A1D2VE15"/>
<evidence type="ECO:0000256" key="4">
    <source>
        <dbReference type="ARBA" id="ARBA00023136"/>
    </source>
</evidence>
<evidence type="ECO:0000256" key="5">
    <source>
        <dbReference type="SAM" id="Phobius"/>
    </source>
</evidence>
<feature type="transmembrane region" description="Helical" evidence="5">
    <location>
        <begin position="243"/>
        <end position="265"/>
    </location>
</feature>
<evidence type="ECO:0000256" key="1">
    <source>
        <dbReference type="ARBA" id="ARBA00004141"/>
    </source>
</evidence>
<dbReference type="PANTHER" id="PTHR23502">
    <property type="entry name" value="MAJOR FACILITATOR SUPERFAMILY"/>
    <property type="match status" value="1"/>
</dbReference>
<sequence>MASKNNETLNKKSSGTLESKPSVLNLSSISNTDTSSELNHLTVKKEFRPNINSDETALSRQQTRQTIIEELYHRSTSIAQKYDEENEIIQKETNNHTNNPNNNQNILVENGLPTKKDGLEFSNIDPELVTWDGENDPKSPRNWSHQQKITIAFLITCFAFVSPLSSTVISPAIPAIAKEFQENSDLIKALYLSIFVLAWAIIPLFVSPLSEIYGRKIVLNISVWVMFAFNIGCAFSHNTTQIIIFRFLSGCGSAAPLSVGAGVLGDLFDSQERNFWFSLYSLGPTIGPTIGPVIAGYVVDALGWRWVFYILLIVNGLLGVFSVIFFRETYSPVLLERKARKLRNETGNKNFKTIYDITNTETAFGRFYVDMTRPLKLLTFHPMVIGLGSFMALIFGMLYILLSAFPSIWANVYNFEVGTTGLMFLSIGVGYLFGIPFWNAVNQKCYMRSITSNNGVIKPEYRIENLVWAGIIAPIGLIGFGWTAENHVHWIVPSIFVAFFGFAVVLMFQAIVNYLVDMNPRYAASAVGAAAVFRSVFGFSFPLFAPYMFKSKLSYGWSLTIFGIFGMVLGIPFPIFVYRNGEKLRNWANRRLEKDQAKRDEKNFKRLQKTKLKENEALKSDNNF</sequence>
<dbReference type="CDD" id="cd17323">
    <property type="entry name" value="MFS_Tpo1_MDR_like"/>
    <property type="match status" value="1"/>
</dbReference>